<dbReference type="Pfam" id="PF01963">
    <property type="entry name" value="TraB_PrgY_gumN"/>
    <property type="match status" value="1"/>
</dbReference>
<proteinExistence type="predicted"/>
<feature type="chain" id="PRO_5046785154" evidence="1">
    <location>
        <begin position="39"/>
        <end position="364"/>
    </location>
</feature>
<feature type="signal peptide" evidence="1">
    <location>
        <begin position="1"/>
        <end position="38"/>
    </location>
</feature>
<gene>
    <name evidence="2" type="ORF">QE399_000740</name>
</gene>
<dbReference type="Proteomes" id="UP001267710">
    <property type="component" value="Unassembled WGS sequence"/>
</dbReference>
<dbReference type="EMBL" id="JAVIZX010000001">
    <property type="protein sequence ID" value="MDR6213051.1"/>
    <property type="molecule type" value="Genomic_DNA"/>
</dbReference>
<name>A0ABU1I7U5_9BURK</name>
<dbReference type="InterPro" id="IPR002816">
    <property type="entry name" value="TraB/PrgY/GumN_fam"/>
</dbReference>
<dbReference type="InterPro" id="IPR047111">
    <property type="entry name" value="YbaP-like"/>
</dbReference>
<accession>A0ABU1I7U5</accession>
<evidence type="ECO:0000256" key="1">
    <source>
        <dbReference type="SAM" id="SignalP"/>
    </source>
</evidence>
<dbReference type="PANTHER" id="PTHR40590:SF1">
    <property type="entry name" value="CYTOPLASMIC PROTEIN"/>
    <property type="match status" value="1"/>
</dbReference>
<keyword evidence="1" id="KW-0732">Signal</keyword>
<comment type="caution">
    <text evidence="2">The sequence shown here is derived from an EMBL/GenBank/DDBJ whole genome shotgun (WGS) entry which is preliminary data.</text>
</comment>
<evidence type="ECO:0000313" key="2">
    <source>
        <dbReference type="EMBL" id="MDR6213051.1"/>
    </source>
</evidence>
<dbReference type="CDD" id="cd14789">
    <property type="entry name" value="Tiki"/>
    <property type="match status" value="1"/>
</dbReference>
<dbReference type="PANTHER" id="PTHR40590">
    <property type="entry name" value="CYTOPLASMIC PROTEIN-RELATED"/>
    <property type="match status" value="1"/>
</dbReference>
<keyword evidence="3" id="KW-1185">Reference proteome</keyword>
<sequence>MSAGAAGLLRAALRRRLAWACGWALLWPALAGAQPATAGVPAPAAAAASLPGPAAACPPAAVPLDPATIPQGLRRAQDRGVLWRVEQGGRTSWLYGTVHAAYRDWMLPGPQVLAAVRASDRVALELDLLDPAVGQALVAAMRQPPNAPPLPPALERRLDAQRTAACAEAGLAELRPELQVVSLAVMAAQWDGIDAAYGTDFVLAGLARGLRKPVVSLETPAQQMQALTSDDPVRTVAAVEAGLQALEGGSVRGTLRTLVQAWSDGRTQLLENYGSWCQCMDTAEEREDFDRLVTGRNPGLADAIAAQHRAGQRVFAAVGALHMVGPQGLPTLLAARGFRVERVRFAATAPASAPDSPSKGPPRQ</sequence>
<dbReference type="RefSeq" id="WP_309826216.1">
    <property type="nucleotide sequence ID" value="NZ_JAVIZX010000001.1"/>
</dbReference>
<organism evidence="2 3">
    <name type="scientific">Paracidovorax wautersii</name>
    <dbReference type="NCBI Taxonomy" id="1177982"/>
    <lineage>
        <taxon>Bacteria</taxon>
        <taxon>Pseudomonadati</taxon>
        <taxon>Pseudomonadota</taxon>
        <taxon>Betaproteobacteria</taxon>
        <taxon>Burkholderiales</taxon>
        <taxon>Comamonadaceae</taxon>
        <taxon>Paracidovorax</taxon>
    </lineage>
</organism>
<reference evidence="2 3" key="1">
    <citation type="submission" date="2023-08" db="EMBL/GenBank/DDBJ databases">
        <title>Functional and genomic diversity of the sorghum phyllosphere microbiome.</title>
        <authorList>
            <person name="Shade A."/>
        </authorList>
    </citation>
    <scope>NUCLEOTIDE SEQUENCE [LARGE SCALE GENOMIC DNA]</scope>
    <source>
        <strain evidence="2 3">SORGH_AS_0335</strain>
    </source>
</reference>
<protein>
    <submittedName>
        <fullName evidence="2">Uncharacterized protein YbaP (TraB family)</fullName>
    </submittedName>
</protein>
<evidence type="ECO:0000313" key="3">
    <source>
        <dbReference type="Proteomes" id="UP001267710"/>
    </source>
</evidence>